<dbReference type="GO" id="GO:0005743">
    <property type="term" value="C:mitochondrial inner membrane"/>
    <property type="evidence" value="ECO:0007669"/>
    <property type="project" value="UniProtKB-SubCell"/>
</dbReference>
<dbReference type="GO" id="GO:0003954">
    <property type="term" value="F:NADH dehydrogenase activity"/>
    <property type="evidence" value="ECO:0007669"/>
    <property type="project" value="TreeGrafter"/>
</dbReference>
<evidence type="ECO:0000256" key="13">
    <source>
        <dbReference type="RuleBase" id="RU000473"/>
    </source>
</evidence>
<evidence type="ECO:0000256" key="7">
    <source>
        <dbReference type="ARBA" id="ARBA00022792"/>
    </source>
</evidence>
<dbReference type="Pfam" id="PF00146">
    <property type="entry name" value="NADHdh"/>
    <property type="match status" value="1"/>
</dbReference>
<feature type="transmembrane region" description="Helical" evidence="14">
    <location>
        <begin position="146"/>
        <end position="168"/>
    </location>
</feature>
<dbReference type="PROSITE" id="PS00667">
    <property type="entry name" value="COMPLEX1_ND1_1"/>
    <property type="match status" value="1"/>
</dbReference>
<dbReference type="PANTHER" id="PTHR11432">
    <property type="entry name" value="NADH DEHYDROGENASE SUBUNIT 1"/>
    <property type="match status" value="1"/>
</dbReference>
<evidence type="ECO:0000256" key="5">
    <source>
        <dbReference type="ARBA" id="ARBA00022448"/>
    </source>
</evidence>
<keyword evidence="5" id="KW-0813">Transport</keyword>
<evidence type="ECO:0000256" key="4">
    <source>
        <dbReference type="ARBA" id="ARBA00021009"/>
    </source>
</evidence>
<feature type="transmembrane region" description="Helical" evidence="14">
    <location>
        <begin position="102"/>
        <end position="125"/>
    </location>
</feature>
<evidence type="ECO:0000313" key="16">
    <source>
        <dbReference type="EMBL" id="AAS77793.1"/>
    </source>
</evidence>
<keyword evidence="7" id="KW-0999">Mitochondrion inner membrane</keyword>
<evidence type="ECO:0000256" key="11">
    <source>
        <dbReference type="ARBA" id="ARBA00023136"/>
    </source>
</evidence>
<name>Q6JCP0_PACVE</name>
<geneLocation type="mitochondrion" evidence="16"/>
<organism evidence="16">
    <name type="scientific">Pachypsylla venusta</name>
    <name type="common">Hackberry petiole gall psyllid</name>
    <name type="synonym">Psylla venusta</name>
    <dbReference type="NCBI Taxonomy" id="38123"/>
    <lineage>
        <taxon>Eukaryota</taxon>
        <taxon>Metazoa</taxon>
        <taxon>Ecdysozoa</taxon>
        <taxon>Arthropoda</taxon>
        <taxon>Hexapoda</taxon>
        <taxon>Insecta</taxon>
        <taxon>Pterygota</taxon>
        <taxon>Neoptera</taxon>
        <taxon>Paraneoptera</taxon>
        <taxon>Hemiptera</taxon>
        <taxon>Sternorrhyncha</taxon>
        <taxon>Psylloidea</taxon>
        <taxon>Aphalaridae</taxon>
        <taxon>Pachypsylla</taxon>
    </lineage>
</organism>
<evidence type="ECO:0000313" key="15">
    <source>
        <dbReference type="EMBL" id="AAP14660.1"/>
    </source>
</evidence>
<keyword evidence="10 13" id="KW-0496">Mitochondrion</keyword>
<dbReference type="GO" id="GO:0009060">
    <property type="term" value="P:aerobic respiration"/>
    <property type="evidence" value="ECO:0007669"/>
    <property type="project" value="TreeGrafter"/>
</dbReference>
<comment type="subcellular location">
    <subcellularLocation>
        <location evidence="2 12">Mitochondrion inner membrane</location>
        <topology evidence="2 12">Multi-pass membrane protein</topology>
    </subcellularLocation>
</comment>
<comment type="function">
    <text evidence="1">Core subunit of the mitochondrial membrane respiratory chain NADH dehydrogenase (Complex I) that is believed to belong to the minimal assembly required for catalysis. Complex I functions in the transfer of electrons from NADH to the respiratory chain. The immediate electron acceptor for the enzyme is believed to be ubiquinone.</text>
</comment>
<evidence type="ECO:0000256" key="9">
    <source>
        <dbReference type="ARBA" id="ARBA00023075"/>
    </source>
</evidence>
<evidence type="ECO:0000256" key="1">
    <source>
        <dbReference type="ARBA" id="ARBA00003257"/>
    </source>
</evidence>
<accession>Q6JCP0</accession>
<protein>
    <recommendedName>
        <fullName evidence="4 13">NADH-ubiquinone oxidoreductase chain 1</fullName>
        <ecNumber evidence="13">7.1.1.2</ecNumber>
    </recommendedName>
</protein>
<evidence type="ECO:0000256" key="14">
    <source>
        <dbReference type="SAM" id="Phobius"/>
    </source>
</evidence>
<dbReference type="EMBL" id="AY521271">
    <property type="protein sequence ID" value="AAS77793.1"/>
    <property type="molecule type" value="Genomic_DNA"/>
</dbReference>
<evidence type="ECO:0000256" key="8">
    <source>
        <dbReference type="ARBA" id="ARBA00022989"/>
    </source>
</evidence>
<sequence length="304" mass="35413">MFLNLLVLAFMMLLSLLSVAFLTLLERKILGLIQFRKGPNKTGFYGVFQPFSDAIKLFTKEFNSPLKINFYPFWLSPVISLCVSLLLWVVFPYFYIVMSWSYSILFLFSVMSFMVYPLMSSGWFSNSLYSILGSIRSIAQSISYEVSFFLMIACLLFFTCSLTLIDFIKYQSEILFIFFTFPVFMMFMVSLLAELNRTPFDFSEGESELVSGFNVEYGGFGFAFIFLSEYLGILFSSMLLCIFFCVGTYMNYLFCFKLVLISFMVIVIRGSLPRYRYDKLMDMCWKSYLCAILMLILFYSSLVF</sequence>
<evidence type="ECO:0000256" key="6">
    <source>
        <dbReference type="ARBA" id="ARBA00022692"/>
    </source>
</evidence>
<comment type="similarity">
    <text evidence="3 12">Belongs to the complex I subunit 1 family.</text>
</comment>
<evidence type="ECO:0000256" key="2">
    <source>
        <dbReference type="ARBA" id="ARBA00004448"/>
    </source>
</evidence>
<dbReference type="InterPro" id="IPR018086">
    <property type="entry name" value="NADH_UbQ_OxRdtase_su1_CS"/>
</dbReference>
<reference evidence="15" key="2">
    <citation type="journal article" date="2004" name="BMC Evol. Biol.">
        <title>Organization of the mitochondrial genomes of whiteflies, aphids, and psyllids (Hemiptera, Sternorrhyncha).</title>
        <authorList>
            <person name="Thao M.L."/>
            <person name="Baumann L."/>
            <person name="Baumann P."/>
        </authorList>
    </citation>
    <scope>NUCLEOTIDE SEQUENCE</scope>
</reference>
<feature type="transmembrane region" description="Helical" evidence="14">
    <location>
        <begin position="217"/>
        <end position="245"/>
    </location>
</feature>
<feature type="transmembrane region" description="Helical" evidence="14">
    <location>
        <begin position="6"/>
        <end position="25"/>
    </location>
</feature>
<feature type="transmembrane region" description="Helical" evidence="14">
    <location>
        <begin position="174"/>
        <end position="196"/>
    </location>
</feature>
<evidence type="ECO:0000256" key="10">
    <source>
        <dbReference type="ARBA" id="ARBA00023128"/>
    </source>
</evidence>
<keyword evidence="11 14" id="KW-0472">Membrane</keyword>
<dbReference type="AlphaFoldDB" id="Q6JCP0"/>
<comment type="catalytic activity">
    <reaction evidence="13">
        <text>a ubiquinone + NADH + 5 H(+)(in) = a ubiquinol + NAD(+) + 4 H(+)(out)</text>
        <dbReference type="Rhea" id="RHEA:29091"/>
        <dbReference type="Rhea" id="RHEA-COMP:9565"/>
        <dbReference type="Rhea" id="RHEA-COMP:9566"/>
        <dbReference type="ChEBI" id="CHEBI:15378"/>
        <dbReference type="ChEBI" id="CHEBI:16389"/>
        <dbReference type="ChEBI" id="CHEBI:17976"/>
        <dbReference type="ChEBI" id="CHEBI:57540"/>
        <dbReference type="ChEBI" id="CHEBI:57945"/>
        <dbReference type="EC" id="7.1.1.2"/>
    </reaction>
</comment>
<keyword evidence="12" id="KW-0520">NAD</keyword>
<dbReference type="EC" id="7.1.1.2" evidence="13"/>
<dbReference type="PANTHER" id="PTHR11432:SF3">
    <property type="entry name" value="NADH-UBIQUINONE OXIDOREDUCTASE CHAIN 1"/>
    <property type="match status" value="1"/>
</dbReference>
<dbReference type="InterPro" id="IPR001694">
    <property type="entry name" value="NADH_UbQ_OxRdtase_su1/FPO"/>
</dbReference>
<feature type="transmembrane region" description="Helical" evidence="14">
    <location>
        <begin position="284"/>
        <end position="302"/>
    </location>
</feature>
<keyword evidence="9 13" id="KW-0830">Ubiquinone</keyword>
<evidence type="ECO:0000256" key="12">
    <source>
        <dbReference type="RuleBase" id="RU000471"/>
    </source>
</evidence>
<dbReference type="EMBL" id="AY278317">
    <property type="protein sequence ID" value="AAP14660.1"/>
    <property type="molecule type" value="Genomic_DNA"/>
</dbReference>
<dbReference type="PROSITE" id="PS00668">
    <property type="entry name" value="COMPLEX1_ND1_2"/>
    <property type="match status" value="1"/>
</dbReference>
<dbReference type="GO" id="GO:0008137">
    <property type="term" value="F:NADH dehydrogenase (ubiquinone) activity"/>
    <property type="evidence" value="ECO:0007669"/>
    <property type="project" value="UniProtKB-EC"/>
</dbReference>
<feature type="transmembrane region" description="Helical" evidence="14">
    <location>
        <begin position="73"/>
        <end position="96"/>
    </location>
</feature>
<keyword evidence="6 12" id="KW-0812">Transmembrane</keyword>
<reference evidence="16" key="1">
    <citation type="journal article" date="2004" name="Appl. Environ. Microbiol.">
        <title>Evolutionary relationships of primary prokaryotic endosymbionts of whiteflies and their hosts.</title>
        <authorList>
            <person name="Thao M.L."/>
            <person name="Baumann P."/>
        </authorList>
    </citation>
    <scope>NUCLEOTIDE SEQUENCE</scope>
</reference>
<gene>
    <name evidence="16" type="primary">ND1</name>
    <name evidence="15" type="synonym">nd1</name>
</gene>
<feature type="transmembrane region" description="Helical" evidence="14">
    <location>
        <begin position="251"/>
        <end position="272"/>
    </location>
</feature>
<proteinExistence type="inferred from homology"/>
<evidence type="ECO:0000256" key="3">
    <source>
        <dbReference type="ARBA" id="ARBA00010535"/>
    </source>
</evidence>
<keyword evidence="8 14" id="KW-1133">Transmembrane helix</keyword>